<dbReference type="Gene3D" id="3.20.20.80">
    <property type="entry name" value="Glycosidases"/>
    <property type="match status" value="1"/>
</dbReference>
<feature type="region of interest" description="Disordered" evidence="6">
    <location>
        <begin position="387"/>
        <end position="448"/>
    </location>
</feature>
<dbReference type="Gene3D" id="2.170.140.10">
    <property type="entry name" value="Chitin binding domain"/>
    <property type="match status" value="7"/>
</dbReference>
<dbReference type="PANTHER" id="PTHR23301:SF0">
    <property type="entry name" value="CHITIN-BINDING TYPE-2 DOMAIN-CONTAINING PROTEIN-RELATED"/>
    <property type="match status" value="1"/>
</dbReference>
<keyword evidence="5" id="KW-0325">Glycoprotein</keyword>
<keyword evidence="10" id="KW-1185">Reference proteome</keyword>
<feature type="domain" description="Chitin-binding type-2" evidence="8">
    <location>
        <begin position="247"/>
        <end position="309"/>
    </location>
</feature>
<feature type="domain" description="Chitin-binding type-2" evidence="8">
    <location>
        <begin position="620"/>
        <end position="682"/>
    </location>
</feature>
<feature type="domain" description="Chitin-binding type-2" evidence="8">
    <location>
        <begin position="1780"/>
        <end position="1838"/>
    </location>
</feature>
<accession>A0A8S3Q9E6</accession>
<dbReference type="SMART" id="SM00494">
    <property type="entry name" value="ChtBD2"/>
    <property type="match status" value="21"/>
</dbReference>
<feature type="domain" description="Chitin-binding type-2" evidence="8">
    <location>
        <begin position="1334"/>
        <end position="1394"/>
    </location>
</feature>
<keyword evidence="3" id="KW-0677">Repeat</keyword>
<feature type="compositionally biased region" description="Polar residues" evidence="6">
    <location>
        <begin position="387"/>
        <end position="404"/>
    </location>
</feature>
<keyword evidence="1" id="KW-0147">Chitin-binding</keyword>
<evidence type="ECO:0000256" key="2">
    <source>
        <dbReference type="ARBA" id="ARBA00022729"/>
    </source>
</evidence>
<feature type="domain" description="Chitin-binding type-2" evidence="8">
    <location>
        <begin position="1014"/>
        <end position="1074"/>
    </location>
</feature>
<dbReference type="OrthoDB" id="6020543at2759"/>
<feature type="domain" description="Chitin-binding type-2" evidence="8">
    <location>
        <begin position="1161"/>
        <end position="1224"/>
    </location>
</feature>
<reference evidence="9" key="1">
    <citation type="submission" date="2021-03" db="EMBL/GenBank/DDBJ databases">
        <authorList>
            <person name="Bekaert M."/>
        </authorList>
    </citation>
    <scope>NUCLEOTIDE SEQUENCE</scope>
</reference>
<feature type="domain" description="Chitin-binding type-2" evidence="8">
    <location>
        <begin position="470"/>
        <end position="532"/>
    </location>
</feature>
<evidence type="ECO:0000256" key="5">
    <source>
        <dbReference type="ARBA" id="ARBA00023180"/>
    </source>
</evidence>
<proteinExistence type="predicted"/>
<dbReference type="EMBL" id="CAJPWZ010000358">
    <property type="protein sequence ID" value="CAG2191272.1"/>
    <property type="molecule type" value="Genomic_DNA"/>
</dbReference>
<dbReference type="PANTHER" id="PTHR23301">
    <property type="entry name" value="CHITIN BINDING PERITROPHIN-A"/>
    <property type="match status" value="1"/>
</dbReference>
<dbReference type="SUPFAM" id="SSF57625">
    <property type="entry name" value="Invertebrate chitin-binding proteins"/>
    <property type="match status" value="10"/>
</dbReference>
<evidence type="ECO:0000256" key="3">
    <source>
        <dbReference type="ARBA" id="ARBA00022737"/>
    </source>
</evidence>
<comment type="caution">
    <text evidence="9">The sequence shown here is derived from an EMBL/GenBank/DDBJ whole genome shotgun (WGS) entry which is preliminary data.</text>
</comment>
<name>A0A8S3Q9E6_MYTED</name>
<protein>
    <recommendedName>
        <fullName evidence="8">Chitin-binding type-2 domain-containing protein</fullName>
    </recommendedName>
</protein>
<evidence type="ECO:0000256" key="7">
    <source>
        <dbReference type="SAM" id="SignalP"/>
    </source>
</evidence>
<feature type="compositionally biased region" description="Pro residues" evidence="6">
    <location>
        <begin position="414"/>
        <end position="448"/>
    </location>
</feature>
<sequence>MCSWNLCVNVLTVLFVINGLTNARLKRGRYPQFNDFCTSKDVYVGAPWDCSGYIHCQSGNGIKMTFWIECPAGLYFNLKHKTCMWPQDVSNPCPPVKDVVDTYCPQYPRAKLVHDKNCARYYDCSDFGNKRTPYLKECPYPQLFNTDTLTCDDYKYVECEERYRPVTPCDYKLSQCRGPNCPPCESQQVGCEGHPNGAKAYPGRLLTEYFLVCFNNKTKAIKTCTDTMLFDPIQGKCTLDLDPMALDVYCASSVDAKIAHPRICSRYYDCKLTRPRENFNKYEGECRYPLLYSERYQRCIDFSDVQCGSKIEPLSPCEYGQNSCFGRNCPRCGDGVIPSCVGLPDGQNPFPGYDNRYLVCRMDRTVETRTCNPGELFSQNLRGCSTSGSGLANPGTPDQGSGTSPLEPVLPFRPVRPPVQPPFQPPVQPPVRPPVRPPVQPPTQPPVTPPFFPTRPPTGPTGPIIPPIGSGPCAGNPLAIQQDPDNCARYYNCSQRITFQGLNSFQAECPYPQLFDTTLGYCNDFPAVTCGRRFEAMSPCDYVTTRNSCQGESCAIPCEERSPSCVGMADGNNTFPGRELTPFYMTCLRNRTLSVGICKYGVYDPTKKYCTTDLDPYSVQVFCQDKPNIKFPHIANCARYYDCGAIESDPVFGKYQRECTYPTLFNIDLLRCVPPVEADCQWRYEPKDPCGFLGNQRCDVNDRNCVPCVDTLNICAGVMAGNIPIVDNKMEYAVCKQGRFFTTVSCAPYSFNPSMKGCETAVNTCEGLPNGKQSMQGSESNYVLCFNQNVVEFGSCEPLLFDARSKQCSQQQKSKCSGLSDGNYPTSNIFQYIVCTNGRQTSVGDCSPSVFDSRKSICVKPEFSCERMPDGNYGHEDGTTYYGCVKGSFAGKNTCSPDVFDFLEGKCLPSACRGKQDGRFALPGSDIHYMTCTDQEVVKVRRCKRYRFDESLGRCTKSPSFCSSLQDGWHQMKEMFIYMYCVDKKPTKIVVCPAEVFDTVNGVCLEGYTPSDPVTFCENNPTAIMLHPESCARYVDCRNRNTLIGNYQEECAYPQLFDSFNNSCKPYREVKCGNRPEPKAPCDYQKQKICVPVGNCRPCELDNPNCVGKRDGPQAVPNKPEYFMQCKDERTISVTQCPPTAPNFDVTSGSCTVTLNPLNPGPYCEANPTAVVPHPDNCAQYIDCRQKNTPLGNYRQECPYPQLVSLGDATGLPCKTFQSVQCGARPEPKNACKLELLPGMLYCYKSVYKHEILTNAGDYEQNLICRDPTNCIPCDQRFPSCYGMPDGNHPFPNQPNKYIVCLSDRTLRTETCKLGQFDPLTGSCSVKFDPSNPQAFCNLNSRAKVEDPTSCAIYYDCSSSGSSTSPYKQECPYPQLYSTTSQSCELFTKVNCGERYMPVKPCEYLQNQCIGPGGEPALNCEPCVDRLPSCIGLQDGNNTFPGRQNTPYYITCYLNRTILVRTCEDGVYDQTSRACMTKLDPANPALYCRSNPLQKIANPNNCAQFYDCSKPTGRFGAYLYECQYPQLFNDVTGNCVVFGNVKCGSRFLPQSPCQYQGNQCSPVAGQSCEPCEQRLPSCIGKLDGNNTITGRELTADYVVCFMNRTVSVESCPAGYFEPTLGECRTSIGAAAIRAFCIANPGVIRANPVNCAQYFDCGEASIRARTFLRECPYPMLFDTQSNTCQNYTSVTCGSRTEYTAPCDYLQNRCNPSMSNCRPCRERFASCIGMTDGLHPFPNRTMSPDFIVCNRGRTVSVEKCLTGLFDPGARICTRDITEDMIKGHCTINPSTIQPHLYQCAQYFDCGPTIGGSYLRECKYPQLFDTTSMTCQNFSDVTCGPRIEPQAPCDYLQNHCPPNVTNCVPCEDRLPTCKSLNDGNNAYPGRPVSEYYINCFSNRTVSVEACQVSLYDPVRRRCSSKINSGVLTKFCQDNPRMVIPDPANCARYYNCSDPSLAQGLDEPYRQECKYPRLFQSAGVGCQLFTMVRCQKNRYVPKTPCEYVENQCFNSTCEPCETRFPSCVGKVDGSNEFPGRENTEFYIVCYRERTVAIVSCTIGTYSHADRACVGEVKNSTEIIAPSPARR</sequence>
<evidence type="ECO:0000256" key="4">
    <source>
        <dbReference type="ARBA" id="ARBA00023157"/>
    </source>
</evidence>
<organism evidence="9 10">
    <name type="scientific">Mytilus edulis</name>
    <name type="common">Blue mussel</name>
    <dbReference type="NCBI Taxonomy" id="6550"/>
    <lineage>
        <taxon>Eukaryota</taxon>
        <taxon>Metazoa</taxon>
        <taxon>Spiralia</taxon>
        <taxon>Lophotrochozoa</taxon>
        <taxon>Mollusca</taxon>
        <taxon>Bivalvia</taxon>
        <taxon>Autobranchia</taxon>
        <taxon>Pteriomorphia</taxon>
        <taxon>Mytilida</taxon>
        <taxon>Mytiloidea</taxon>
        <taxon>Mytilidae</taxon>
        <taxon>Mytilinae</taxon>
        <taxon>Mytilus</taxon>
    </lineage>
</organism>
<feature type="domain" description="Chitin-binding type-2" evidence="8">
    <location>
        <begin position="1633"/>
        <end position="1693"/>
    </location>
</feature>
<evidence type="ECO:0000313" key="10">
    <source>
        <dbReference type="Proteomes" id="UP000683360"/>
    </source>
</evidence>
<dbReference type="InterPro" id="IPR051940">
    <property type="entry name" value="Chitin_bind-dev_reg"/>
</dbReference>
<keyword evidence="2 7" id="KW-0732">Signal</keyword>
<keyword evidence="4" id="KW-1015">Disulfide bond</keyword>
<dbReference type="GO" id="GO:0008061">
    <property type="term" value="F:chitin binding"/>
    <property type="evidence" value="ECO:0007669"/>
    <property type="project" value="UniProtKB-KW"/>
</dbReference>
<feature type="domain" description="Chitin-binding type-2" evidence="8">
    <location>
        <begin position="1925"/>
        <end position="1988"/>
    </location>
</feature>
<gene>
    <name evidence="9" type="ORF">MEDL_6487</name>
</gene>
<feature type="domain" description="Chitin-binding type-2" evidence="8">
    <location>
        <begin position="101"/>
        <end position="161"/>
    </location>
</feature>
<dbReference type="Proteomes" id="UP000683360">
    <property type="component" value="Unassembled WGS sequence"/>
</dbReference>
<dbReference type="InterPro" id="IPR002557">
    <property type="entry name" value="Chitin-bd_dom"/>
</dbReference>
<dbReference type="InterPro" id="IPR036508">
    <property type="entry name" value="Chitin-bd_dom_sf"/>
</dbReference>
<evidence type="ECO:0000256" key="6">
    <source>
        <dbReference type="SAM" id="MobiDB-lite"/>
    </source>
</evidence>
<evidence type="ECO:0000259" key="8">
    <source>
        <dbReference type="PROSITE" id="PS50940"/>
    </source>
</evidence>
<dbReference type="Pfam" id="PF01607">
    <property type="entry name" value="CBM_14"/>
    <property type="match status" value="2"/>
</dbReference>
<feature type="domain" description="Chitin-binding type-2" evidence="8">
    <location>
        <begin position="1485"/>
        <end position="1545"/>
    </location>
</feature>
<feature type="domain" description="Chitin-binding type-2" evidence="8">
    <location>
        <begin position="34"/>
        <end position="95"/>
    </location>
</feature>
<evidence type="ECO:0000256" key="1">
    <source>
        <dbReference type="ARBA" id="ARBA00022669"/>
    </source>
</evidence>
<feature type="signal peptide" evidence="7">
    <location>
        <begin position="1"/>
        <end position="23"/>
    </location>
</feature>
<feature type="chain" id="PRO_5035765432" description="Chitin-binding type-2 domain-containing protein" evidence="7">
    <location>
        <begin position="24"/>
        <end position="2082"/>
    </location>
</feature>
<evidence type="ECO:0000313" key="9">
    <source>
        <dbReference type="EMBL" id="CAG2191272.1"/>
    </source>
</evidence>
<dbReference type="GO" id="GO:0005576">
    <property type="term" value="C:extracellular region"/>
    <property type="evidence" value="ECO:0007669"/>
    <property type="project" value="InterPro"/>
</dbReference>
<dbReference type="PROSITE" id="PS50940">
    <property type="entry name" value="CHIT_BIND_II"/>
    <property type="match status" value="12"/>
</dbReference>